<dbReference type="Proteomes" id="UP000618460">
    <property type="component" value="Unassembled WGS sequence"/>
</dbReference>
<sequence>MKAVLYIAHGSKNEQTNKRMRLELEKLSSLVDMQIQQVAFLEADPNIKEGIAQCVKKGATEIILMPVFLLPGVHVIKDIPEQVHSAQLTYPDVTIHIGEPLAASSQLITDTADRIFNKKIETKEKQAVLLVSHGSRYKEASETFQLFTEQLQKELKDISVYDSYLKTSEPSFKAKLEELVKTDYQVIYVVPHFFSINSFPEKIEQTVTAFQQMFNENSIVCIDPIDFNENIKIAIQNRVKMIDN</sequence>
<evidence type="ECO:0000256" key="2">
    <source>
        <dbReference type="ARBA" id="ARBA00023239"/>
    </source>
</evidence>
<comment type="caution">
    <text evidence="3">The sequence shown here is derived from an EMBL/GenBank/DDBJ whole genome shotgun (WGS) entry which is preliminary data.</text>
</comment>
<dbReference type="GO" id="GO:0046872">
    <property type="term" value="F:metal ion binding"/>
    <property type="evidence" value="ECO:0007669"/>
    <property type="project" value="UniProtKB-KW"/>
</dbReference>
<dbReference type="RefSeq" id="WP_117153458.1">
    <property type="nucleotide sequence ID" value="NZ_BMLG01000002.1"/>
</dbReference>
<reference evidence="3" key="2">
    <citation type="submission" date="2020-09" db="EMBL/GenBank/DDBJ databases">
        <authorList>
            <person name="Sun Q."/>
            <person name="Zhou Y."/>
        </authorList>
    </citation>
    <scope>NUCLEOTIDE SEQUENCE</scope>
    <source>
        <strain evidence="3">CGMCC 1.6333</strain>
    </source>
</reference>
<gene>
    <name evidence="3" type="ORF">GCM10011351_09540</name>
</gene>
<dbReference type="PANTHER" id="PTHR33542:SF3">
    <property type="entry name" value="SIROHYDROCHLORIN FERROCHELATASE, CHLOROPLASTIC"/>
    <property type="match status" value="1"/>
</dbReference>
<dbReference type="PANTHER" id="PTHR33542">
    <property type="entry name" value="SIROHYDROCHLORIN FERROCHELATASE, CHLOROPLASTIC"/>
    <property type="match status" value="1"/>
</dbReference>
<dbReference type="SUPFAM" id="SSF53800">
    <property type="entry name" value="Chelatase"/>
    <property type="match status" value="2"/>
</dbReference>
<organism evidence="3 4">
    <name type="scientific">Paraliobacillus quinghaiensis</name>
    <dbReference type="NCBI Taxonomy" id="470815"/>
    <lineage>
        <taxon>Bacteria</taxon>
        <taxon>Bacillati</taxon>
        <taxon>Bacillota</taxon>
        <taxon>Bacilli</taxon>
        <taxon>Bacillales</taxon>
        <taxon>Bacillaceae</taxon>
        <taxon>Paraliobacillus</taxon>
    </lineage>
</organism>
<dbReference type="InterPro" id="IPR050963">
    <property type="entry name" value="Sirohydro_Cobaltochel/CbiX"/>
</dbReference>
<dbReference type="InterPro" id="IPR002762">
    <property type="entry name" value="CbiX-like"/>
</dbReference>
<evidence type="ECO:0000313" key="3">
    <source>
        <dbReference type="EMBL" id="GGM25987.1"/>
    </source>
</evidence>
<accession>A0A917WT42</accession>
<keyword evidence="4" id="KW-1185">Reference proteome</keyword>
<protein>
    <submittedName>
        <fullName evidence="3">Cobalamin biosynthesis protein CbiX</fullName>
    </submittedName>
</protein>
<dbReference type="OrthoDB" id="9797895at2"/>
<proteinExistence type="predicted"/>
<name>A0A917WT42_9BACI</name>
<dbReference type="Gene3D" id="3.40.50.1400">
    <property type="match status" value="2"/>
</dbReference>
<reference evidence="3" key="1">
    <citation type="journal article" date="2014" name="Int. J. Syst. Evol. Microbiol.">
        <title>Complete genome sequence of Corynebacterium casei LMG S-19264T (=DSM 44701T), isolated from a smear-ripened cheese.</title>
        <authorList>
            <consortium name="US DOE Joint Genome Institute (JGI-PGF)"/>
            <person name="Walter F."/>
            <person name="Albersmeier A."/>
            <person name="Kalinowski J."/>
            <person name="Ruckert C."/>
        </authorList>
    </citation>
    <scope>NUCLEOTIDE SEQUENCE</scope>
    <source>
        <strain evidence="3">CGMCC 1.6333</strain>
    </source>
</reference>
<dbReference type="EMBL" id="BMLG01000002">
    <property type="protein sequence ID" value="GGM25987.1"/>
    <property type="molecule type" value="Genomic_DNA"/>
</dbReference>
<evidence type="ECO:0000313" key="4">
    <source>
        <dbReference type="Proteomes" id="UP000618460"/>
    </source>
</evidence>
<dbReference type="Pfam" id="PF01903">
    <property type="entry name" value="CbiX"/>
    <property type="match status" value="2"/>
</dbReference>
<evidence type="ECO:0000256" key="1">
    <source>
        <dbReference type="ARBA" id="ARBA00022723"/>
    </source>
</evidence>
<keyword evidence="1" id="KW-0479">Metal-binding</keyword>
<dbReference type="AlphaFoldDB" id="A0A917WT42"/>
<dbReference type="CDD" id="cd03416">
    <property type="entry name" value="CbiX_SirB_N"/>
    <property type="match status" value="1"/>
</dbReference>
<keyword evidence="2" id="KW-0456">Lyase</keyword>
<dbReference type="GO" id="GO:0016829">
    <property type="term" value="F:lyase activity"/>
    <property type="evidence" value="ECO:0007669"/>
    <property type="project" value="UniProtKB-KW"/>
</dbReference>